<protein>
    <submittedName>
        <fullName evidence="3">Glycosylhydrolase family 18-6</fullName>
    </submittedName>
</protein>
<evidence type="ECO:0000313" key="4">
    <source>
        <dbReference type="Proteomes" id="UP000756921"/>
    </source>
</evidence>
<feature type="chain" id="PRO_5040141984" evidence="1">
    <location>
        <begin position="21"/>
        <end position="148"/>
    </location>
</feature>
<reference evidence="3" key="1">
    <citation type="journal article" date="2020" name="Mol. Plant Microbe Interact.">
        <title>Genome Sequence of the Biocontrol Agent Coniothyrium minitans strain Conio (IMI 134523).</title>
        <authorList>
            <person name="Patel D."/>
            <person name="Shittu T.A."/>
            <person name="Baroncelli R."/>
            <person name="Muthumeenakshi S."/>
            <person name="Osborne T.H."/>
            <person name="Janganan T.K."/>
            <person name="Sreenivasaprasad S."/>
        </authorList>
    </citation>
    <scope>NUCLEOTIDE SEQUENCE</scope>
    <source>
        <strain evidence="3">Conio</strain>
    </source>
</reference>
<dbReference type="Proteomes" id="UP000756921">
    <property type="component" value="Unassembled WGS sequence"/>
</dbReference>
<dbReference type="OrthoDB" id="73875at2759"/>
<dbReference type="AlphaFoldDB" id="A0A9P6GM54"/>
<feature type="domain" description="Ecp2 effector protein-like" evidence="2">
    <location>
        <begin position="32"/>
        <end position="138"/>
    </location>
</feature>
<evidence type="ECO:0000313" key="3">
    <source>
        <dbReference type="EMBL" id="KAF9737746.1"/>
    </source>
</evidence>
<keyword evidence="1" id="KW-0732">Signal</keyword>
<name>A0A9P6GM54_9PLEO</name>
<dbReference type="InterPro" id="IPR029226">
    <property type="entry name" value="Ecp2-like"/>
</dbReference>
<dbReference type="Pfam" id="PF14856">
    <property type="entry name" value="Hce2"/>
    <property type="match status" value="1"/>
</dbReference>
<sequence length="148" mass="16006">MQLSSFILAVSGLWATFAAANQCTGHKENAGYCTTLTYEDRTTANASPPSAAQCERSCKGVLTDAGDWVVVFNGKPAGYVQHMVNSDCSFSVGRGKGEPSDYQFYMDNQDIVDIIDEVNVRFGGKHGGRVSAQGTMKCQGRLATWYVD</sequence>
<comment type="caution">
    <text evidence="3">The sequence shown here is derived from an EMBL/GenBank/DDBJ whole genome shotgun (WGS) entry which is preliminary data.</text>
</comment>
<feature type="signal peptide" evidence="1">
    <location>
        <begin position="1"/>
        <end position="20"/>
    </location>
</feature>
<gene>
    <name evidence="3" type="ORF">PMIN01_05525</name>
</gene>
<organism evidence="3 4">
    <name type="scientific">Paraphaeosphaeria minitans</name>
    <dbReference type="NCBI Taxonomy" id="565426"/>
    <lineage>
        <taxon>Eukaryota</taxon>
        <taxon>Fungi</taxon>
        <taxon>Dikarya</taxon>
        <taxon>Ascomycota</taxon>
        <taxon>Pezizomycotina</taxon>
        <taxon>Dothideomycetes</taxon>
        <taxon>Pleosporomycetidae</taxon>
        <taxon>Pleosporales</taxon>
        <taxon>Massarineae</taxon>
        <taxon>Didymosphaeriaceae</taxon>
        <taxon>Paraphaeosphaeria</taxon>
    </lineage>
</organism>
<evidence type="ECO:0000256" key="1">
    <source>
        <dbReference type="SAM" id="SignalP"/>
    </source>
</evidence>
<proteinExistence type="predicted"/>
<evidence type="ECO:0000259" key="2">
    <source>
        <dbReference type="Pfam" id="PF14856"/>
    </source>
</evidence>
<dbReference type="EMBL" id="WJXW01000004">
    <property type="protein sequence ID" value="KAF9737746.1"/>
    <property type="molecule type" value="Genomic_DNA"/>
</dbReference>
<accession>A0A9P6GM54</accession>
<keyword evidence="4" id="KW-1185">Reference proteome</keyword>